<evidence type="ECO:0000256" key="2">
    <source>
        <dbReference type="ARBA" id="ARBA00022448"/>
    </source>
</evidence>
<proteinExistence type="inferred from homology"/>
<evidence type="ECO:0000256" key="1">
    <source>
        <dbReference type="ARBA" id="ARBA00008520"/>
    </source>
</evidence>
<keyword evidence="2" id="KW-0813">Transport</keyword>
<keyword evidence="3" id="KW-0732">Signal</keyword>
<dbReference type="InterPro" id="IPR006059">
    <property type="entry name" value="SBP"/>
</dbReference>
<dbReference type="Gene3D" id="3.40.190.10">
    <property type="entry name" value="Periplasmic binding protein-like II"/>
    <property type="match status" value="2"/>
</dbReference>
<dbReference type="Proteomes" id="UP001500967">
    <property type="component" value="Unassembled WGS sequence"/>
</dbReference>
<dbReference type="Pfam" id="PF01547">
    <property type="entry name" value="SBP_bac_1"/>
    <property type="match status" value="1"/>
</dbReference>
<evidence type="ECO:0000256" key="3">
    <source>
        <dbReference type="ARBA" id="ARBA00022729"/>
    </source>
</evidence>
<reference evidence="4 5" key="1">
    <citation type="journal article" date="2019" name="Int. J. Syst. Evol. Microbiol.">
        <title>The Global Catalogue of Microorganisms (GCM) 10K type strain sequencing project: providing services to taxonomists for standard genome sequencing and annotation.</title>
        <authorList>
            <consortium name="The Broad Institute Genomics Platform"/>
            <consortium name="The Broad Institute Genome Sequencing Center for Infectious Disease"/>
            <person name="Wu L."/>
            <person name="Ma J."/>
        </authorList>
    </citation>
    <scope>NUCLEOTIDE SEQUENCE [LARGE SCALE GENOMIC DNA]</scope>
    <source>
        <strain evidence="4 5">JCM 10425</strain>
    </source>
</reference>
<dbReference type="RefSeq" id="WP_344653154.1">
    <property type="nucleotide sequence ID" value="NZ_BAAAGX010000031.1"/>
</dbReference>
<accession>A0ABN0V2D2</accession>
<dbReference type="SUPFAM" id="SSF53850">
    <property type="entry name" value="Periplasmic binding protein-like II"/>
    <property type="match status" value="1"/>
</dbReference>
<protein>
    <recommendedName>
        <fullName evidence="6">Extracellular solute-binding protein</fullName>
    </recommendedName>
</protein>
<dbReference type="PANTHER" id="PTHR43649:SF34">
    <property type="entry name" value="ABC TRANSPORTER PERIPLASMIC-BINDING PROTEIN YCJN-RELATED"/>
    <property type="match status" value="1"/>
</dbReference>
<dbReference type="PANTHER" id="PTHR43649">
    <property type="entry name" value="ARABINOSE-BINDING PROTEIN-RELATED"/>
    <property type="match status" value="1"/>
</dbReference>
<comment type="similarity">
    <text evidence="1">Belongs to the bacterial solute-binding protein 1 family.</text>
</comment>
<organism evidence="4 5">
    <name type="scientific">Cryptosporangium japonicum</name>
    <dbReference type="NCBI Taxonomy" id="80872"/>
    <lineage>
        <taxon>Bacteria</taxon>
        <taxon>Bacillati</taxon>
        <taxon>Actinomycetota</taxon>
        <taxon>Actinomycetes</taxon>
        <taxon>Cryptosporangiales</taxon>
        <taxon>Cryptosporangiaceae</taxon>
        <taxon>Cryptosporangium</taxon>
    </lineage>
</organism>
<name>A0ABN0V2D2_9ACTN</name>
<dbReference type="EMBL" id="BAAAGX010000031">
    <property type="protein sequence ID" value="GAA0271933.1"/>
    <property type="molecule type" value="Genomic_DNA"/>
</dbReference>
<keyword evidence="5" id="KW-1185">Reference proteome</keyword>
<evidence type="ECO:0008006" key="6">
    <source>
        <dbReference type="Google" id="ProtNLM"/>
    </source>
</evidence>
<comment type="caution">
    <text evidence="4">The sequence shown here is derived from an EMBL/GenBank/DDBJ whole genome shotgun (WGS) entry which is preliminary data.</text>
</comment>
<gene>
    <name evidence="4" type="ORF">GCM10009539_69120</name>
</gene>
<evidence type="ECO:0000313" key="5">
    <source>
        <dbReference type="Proteomes" id="UP001500967"/>
    </source>
</evidence>
<evidence type="ECO:0000313" key="4">
    <source>
        <dbReference type="EMBL" id="GAA0271933.1"/>
    </source>
</evidence>
<sequence>MHLLGRTFDGFARATARQSAGFALTASWLELPELERAVLHGDALFDGRVDLALVVSDWLPALIERGAVRDLSGHLPPDHPGGWSPSMWQLQTRGSRVYGLPYHDGPMMLLYRPDLFADAGERAGFAARFGYPLAPPVTWDQFLDVARWFTRPGLHGTVLAGLPDGHNDVYDFLLQLWSRGGDLSSPSGPAAVSGLEFLRRLHAENLVDPASLEWDSVASGERFAAGGAAMMVNWSGYAAMCAPGSVACAPVPGGVSLNIYWVLVVAAGCSSPERAYEYLRHVATPEMDVITSLEGANGVRLSTWRDPRVRALSPCYAVMEEVHRTVVSPPPVTAWPAVSEMLSAAIAGAVRGRSEPGEALLAAAAEIERVLGPTTARVTPGRRRRPGKASS</sequence>
<dbReference type="InterPro" id="IPR050490">
    <property type="entry name" value="Bact_solute-bd_prot1"/>
</dbReference>